<evidence type="ECO:0000313" key="3">
    <source>
        <dbReference type="Proteomes" id="UP000214747"/>
    </source>
</evidence>
<dbReference type="Pfam" id="PF20398">
    <property type="entry name" value="DUF6691"/>
    <property type="match status" value="1"/>
</dbReference>
<feature type="transmembrane region" description="Helical" evidence="1">
    <location>
        <begin position="87"/>
        <end position="113"/>
    </location>
</feature>
<gene>
    <name evidence="2" type="ORF">CEJ45_04360</name>
</gene>
<evidence type="ECO:0000256" key="1">
    <source>
        <dbReference type="SAM" id="Phobius"/>
    </source>
</evidence>
<dbReference type="EMBL" id="NJGV01000002">
    <property type="protein sequence ID" value="OWY36442.1"/>
    <property type="molecule type" value="Genomic_DNA"/>
</dbReference>
<dbReference type="InterPro" id="IPR046513">
    <property type="entry name" value="DUF6691"/>
</dbReference>
<keyword evidence="1" id="KW-0812">Transmembrane</keyword>
<keyword evidence="1" id="KW-1133">Transmembrane helix</keyword>
<proteinExistence type="predicted"/>
<comment type="caution">
    <text evidence="2">The sequence shown here is derived from an EMBL/GenBank/DDBJ whole genome shotgun (WGS) entry which is preliminary data.</text>
</comment>
<feature type="transmembrane region" description="Helical" evidence="1">
    <location>
        <begin position="45"/>
        <end position="63"/>
    </location>
</feature>
<dbReference type="Proteomes" id="UP000214747">
    <property type="component" value="Unassembled WGS sequence"/>
</dbReference>
<reference evidence="2 3" key="1">
    <citation type="journal article" date="2010" name="Int. J. Syst. Evol. Microbiol.">
        <title>Reclassification of Herbaspirillum putei as a later heterotypic synonym of Herbaspirillum huttiense, with the description of H. huttiense subsp. huttiense subsp. nov. and H. huttiense subsp. putei subsp. nov., comb. nov., and description of Herbaspirillum aquaticum sp. nov.</title>
        <authorList>
            <person name="Dobritsa A.P."/>
            <person name="Reddy M.C."/>
            <person name="Samadpour M."/>
        </authorList>
    </citation>
    <scope>NUCLEOTIDE SEQUENCE [LARGE SCALE GENOMIC DNA]</scope>
    <source>
        <strain evidence="2 3">IEH 4430</strain>
    </source>
</reference>
<protein>
    <recommendedName>
        <fullName evidence="4">Transporter</fullName>
    </recommendedName>
</protein>
<accession>A0A225SYX7</accession>
<evidence type="ECO:0000313" key="2">
    <source>
        <dbReference type="EMBL" id="OWY36442.1"/>
    </source>
</evidence>
<keyword evidence="3" id="KW-1185">Reference proteome</keyword>
<name>A0A225SYX7_9BURK</name>
<evidence type="ECO:0008006" key="4">
    <source>
        <dbReference type="Google" id="ProtNLM"/>
    </source>
</evidence>
<feature type="transmembrane region" description="Helical" evidence="1">
    <location>
        <begin position="119"/>
        <end position="136"/>
    </location>
</feature>
<keyword evidence="1" id="KW-0472">Membrane</keyword>
<dbReference type="RefSeq" id="WP_088753975.1">
    <property type="nucleotide sequence ID" value="NZ_NJGV01000002.1"/>
</dbReference>
<sequence>MNRLRKLAALAAGLLFGLGLIVSGMADPAKVLGFLDLAGHWDPSLALVMAGAIAIGMPAFTLARRRSRSLLGAPMQLPTARGIDRRLVLGSVLFGVGWGLAGICPGPALVLLGMGSLKGLAFVMAMLAGMLLFAWIERFQAK</sequence>
<dbReference type="AlphaFoldDB" id="A0A225SYX7"/>
<organism evidence="2 3">
    <name type="scientific">Herbaspirillum aquaticum</name>
    <dbReference type="NCBI Taxonomy" id="568783"/>
    <lineage>
        <taxon>Bacteria</taxon>
        <taxon>Pseudomonadati</taxon>
        <taxon>Pseudomonadota</taxon>
        <taxon>Betaproteobacteria</taxon>
        <taxon>Burkholderiales</taxon>
        <taxon>Oxalobacteraceae</taxon>
        <taxon>Herbaspirillum</taxon>
    </lineage>
</organism>